<dbReference type="AlphaFoldDB" id="A0A174H1K2"/>
<dbReference type="InterPro" id="IPR051783">
    <property type="entry name" value="NAD(P)-dependent_oxidoreduct"/>
</dbReference>
<dbReference type="PANTHER" id="PTHR48079:SF6">
    <property type="entry name" value="NAD(P)-BINDING DOMAIN-CONTAINING PROTEIN-RELATED"/>
    <property type="match status" value="1"/>
</dbReference>
<sequence length="339" mass="37032">MKNTIYIVTGAAGHLGSHIVSELVREGNTVRAFILPSEAGLIRTSSPNLTWITGDVCLPDTLEPLFLQEDSGPAEDLILIHCAGLISIYGGKTPGVYAANVEGTKNVVDACIRHHIKRLVYVSSVHAIPEAPQHKVISEIRTFSPGHVTGYYAKTKAEATQYVLDSAARGLDAVVVHPSGIIGPAERPAGSLMHMISNYTKKGMPVAVHGGYDFVDVRDVASGAIKAAQKGRSGECYILSNRFISLKELFTEMSKAAGQKKPRLFLPAWTAKCAAPFAQLHYKCWKKTPVFTPYAMYTLTSNGNFSHEKASRELGYHPRPLHQTIADMIRQLREHSVKK</sequence>
<dbReference type="Gene3D" id="3.40.50.720">
    <property type="entry name" value="NAD(P)-binding Rossmann-like Domain"/>
    <property type="match status" value="1"/>
</dbReference>
<dbReference type="SUPFAM" id="SSF51735">
    <property type="entry name" value="NAD(P)-binding Rossmann-fold domains"/>
    <property type="match status" value="1"/>
</dbReference>
<dbReference type="OrthoDB" id="9807212at2"/>
<dbReference type="InterPro" id="IPR036291">
    <property type="entry name" value="NAD(P)-bd_dom_sf"/>
</dbReference>
<dbReference type="RefSeq" id="WP_055153923.1">
    <property type="nucleotide sequence ID" value="NZ_CYZU01000028.1"/>
</dbReference>
<feature type="domain" description="NAD-dependent epimerase/dehydratase" evidence="1">
    <location>
        <begin position="7"/>
        <end position="235"/>
    </location>
</feature>
<evidence type="ECO:0000259" key="1">
    <source>
        <dbReference type="Pfam" id="PF01370"/>
    </source>
</evidence>
<evidence type="ECO:0000313" key="3">
    <source>
        <dbReference type="Proteomes" id="UP000095544"/>
    </source>
</evidence>
<protein>
    <submittedName>
        <fullName evidence="2">Cholesterol dehydrogenase</fullName>
    </submittedName>
</protein>
<evidence type="ECO:0000313" key="2">
    <source>
        <dbReference type="EMBL" id="CUO68703.1"/>
    </source>
</evidence>
<dbReference type="Pfam" id="PF01370">
    <property type="entry name" value="Epimerase"/>
    <property type="match status" value="1"/>
</dbReference>
<gene>
    <name evidence="2" type="ORF">ERS852491_02971</name>
</gene>
<dbReference type="GO" id="GO:0004029">
    <property type="term" value="F:aldehyde dehydrogenase (NAD+) activity"/>
    <property type="evidence" value="ECO:0007669"/>
    <property type="project" value="TreeGrafter"/>
</dbReference>
<dbReference type="STRING" id="39482.ERS852491_02971"/>
<proteinExistence type="predicted"/>
<accession>A0A174H1K2</accession>
<dbReference type="EMBL" id="CYZU01000028">
    <property type="protein sequence ID" value="CUO68703.1"/>
    <property type="molecule type" value="Genomic_DNA"/>
</dbReference>
<dbReference type="PANTHER" id="PTHR48079">
    <property type="entry name" value="PROTEIN YEEZ"/>
    <property type="match status" value="1"/>
</dbReference>
<name>A0A174H1K2_9FIRM</name>
<dbReference type="InterPro" id="IPR001509">
    <property type="entry name" value="Epimerase_deHydtase"/>
</dbReference>
<organism evidence="2 3">
    <name type="scientific">Faecalicatena contorta</name>
    <dbReference type="NCBI Taxonomy" id="39482"/>
    <lineage>
        <taxon>Bacteria</taxon>
        <taxon>Bacillati</taxon>
        <taxon>Bacillota</taxon>
        <taxon>Clostridia</taxon>
        <taxon>Lachnospirales</taxon>
        <taxon>Lachnospiraceae</taxon>
        <taxon>Faecalicatena</taxon>
    </lineage>
</organism>
<reference evidence="2 3" key="1">
    <citation type="submission" date="2015-09" db="EMBL/GenBank/DDBJ databases">
        <authorList>
            <consortium name="Pathogen Informatics"/>
        </authorList>
    </citation>
    <scope>NUCLEOTIDE SEQUENCE [LARGE SCALE GENOMIC DNA]</scope>
    <source>
        <strain evidence="2 3">2789STDY5834876</strain>
    </source>
</reference>
<dbReference type="GO" id="GO:0005737">
    <property type="term" value="C:cytoplasm"/>
    <property type="evidence" value="ECO:0007669"/>
    <property type="project" value="TreeGrafter"/>
</dbReference>
<dbReference type="Proteomes" id="UP000095544">
    <property type="component" value="Unassembled WGS sequence"/>
</dbReference>